<keyword evidence="2 6" id="KW-0862">Zinc</keyword>
<accession>A0A9W6GHK0</accession>
<dbReference type="PIRSF" id="PIRSF005261">
    <property type="entry name" value="Heat_shock_Hsp33"/>
    <property type="match status" value="1"/>
</dbReference>
<comment type="caution">
    <text evidence="7">The sequence shown here is derived from an EMBL/GenBank/DDBJ whole genome shotgun (WGS) entry which is preliminary data.</text>
</comment>
<keyword evidence="1 6" id="KW-0963">Cytoplasm</keyword>
<dbReference type="SUPFAM" id="SSF118352">
    <property type="entry name" value="HSP33 redox switch-like"/>
    <property type="match status" value="1"/>
</dbReference>
<feature type="disulfide bond" description="Redox-active" evidence="6">
    <location>
        <begin position="266"/>
        <end position="269"/>
    </location>
</feature>
<dbReference type="Proteomes" id="UP001144297">
    <property type="component" value="Unassembled WGS sequence"/>
</dbReference>
<dbReference type="AlphaFoldDB" id="A0A9W6GHK0"/>
<dbReference type="EMBL" id="BSDX01000001">
    <property type="protein sequence ID" value="GLI54090.1"/>
    <property type="molecule type" value="Genomic_DNA"/>
</dbReference>
<comment type="subcellular location">
    <subcellularLocation>
        <location evidence="6">Cytoplasm</location>
    </subcellularLocation>
</comment>
<comment type="PTM">
    <text evidence="6">Under oxidizing conditions two disulfide bonds are formed involving the reactive cysteines. Under reducing conditions zinc is bound to the reactive cysteines and the protein is inactive.</text>
</comment>
<dbReference type="NCBIfam" id="NF001033">
    <property type="entry name" value="PRK00114.1"/>
    <property type="match status" value="1"/>
</dbReference>
<dbReference type="Gene3D" id="3.55.30.10">
    <property type="entry name" value="Hsp33 domain"/>
    <property type="match status" value="1"/>
</dbReference>
<dbReference type="InterPro" id="IPR016153">
    <property type="entry name" value="Heat_shock_Hsp33_N"/>
</dbReference>
<keyword evidence="4 6" id="KW-0143">Chaperone</keyword>
<dbReference type="GO" id="GO:0051082">
    <property type="term" value="F:unfolded protein binding"/>
    <property type="evidence" value="ECO:0007669"/>
    <property type="project" value="UniProtKB-UniRule"/>
</dbReference>
<dbReference type="GO" id="GO:0005737">
    <property type="term" value="C:cytoplasm"/>
    <property type="evidence" value="ECO:0007669"/>
    <property type="project" value="UniProtKB-SubCell"/>
</dbReference>
<dbReference type="PANTHER" id="PTHR30111:SF1">
    <property type="entry name" value="33 KDA CHAPERONIN"/>
    <property type="match status" value="1"/>
</dbReference>
<dbReference type="Pfam" id="PF01430">
    <property type="entry name" value="HSP33"/>
    <property type="match status" value="1"/>
</dbReference>
<comment type="function">
    <text evidence="6">Redox regulated molecular chaperone. Protects both thermally unfolding and oxidatively damaged proteins from irreversible aggregation. Plays an important role in the bacterial defense system toward oxidative stress.</text>
</comment>
<evidence type="ECO:0000256" key="4">
    <source>
        <dbReference type="ARBA" id="ARBA00023186"/>
    </source>
</evidence>
<comment type="similarity">
    <text evidence="6">Belongs to the HSP33 family.</text>
</comment>
<reference evidence="7" key="1">
    <citation type="submission" date="2022-12" db="EMBL/GenBank/DDBJ databases">
        <title>Reference genome sequencing for broad-spectrum identification of bacterial and archaeal isolates by mass spectrometry.</title>
        <authorList>
            <person name="Sekiguchi Y."/>
            <person name="Tourlousse D.M."/>
        </authorList>
    </citation>
    <scope>NUCLEOTIDE SEQUENCE</scope>
    <source>
        <strain evidence="7">TSL-P1</strain>
    </source>
</reference>
<gene>
    <name evidence="6 7" type="primary">hslO</name>
    <name evidence="7" type="ORF">TISLANDTSLP1_17830</name>
</gene>
<organism evidence="7 8">
    <name type="scientific">Thermodesulfovibrio yellowstonii</name>
    <dbReference type="NCBI Taxonomy" id="28262"/>
    <lineage>
        <taxon>Bacteria</taxon>
        <taxon>Pseudomonadati</taxon>
        <taxon>Nitrospirota</taxon>
        <taxon>Thermodesulfovibrionia</taxon>
        <taxon>Thermodesulfovibrionales</taxon>
        <taxon>Thermodesulfovibrionaceae</taxon>
        <taxon>Thermodesulfovibrio</taxon>
    </lineage>
</organism>
<dbReference type="InterPro" id="IPR016154">
    <property type="entry name" value="Heat_shock_Hsp33_C"/>
</dbReference>
<dbReference type="InterPro" id="IPR000397">
    <property type="entry name" value="Heat_shock_Hsp33"/>
</dbReference>
<dbReference type="GO" id="GO:0042026">
    <property type="term" value="P:protein refolding"/>
    <property type="evidence" value="ECO:0007669"/>
    <property type="project" value="TreeGrafter"/>
</dbReference>
<dbReference type="CDD" id="cd00498">
    <property type="entry name" value="Hsp33"/>
    <property type="match status" value="1"/>
</dbReference>
<dbReference type="GO" id="GO:0044183">
    <property type="term" value="F:protein folding chaperone"/>
    <property type="evidence" value="ECO:0007669"/>
    <property type="project" value="TreeGrafter"/>
</dbReference>
<keyword evidence="3 6" id="KW-1015">Disulfide bond</keyword>
<dbReference type="PANTHER" id="PTHR30111">
    <property type="entry name" value="33 KDA CHAPERONIN"/>
    <property type="match status" value="1"/>
</dbReference>
<proteinExistence type="inferred from homology"/>
<feature type="disulfide bond" description="Redox-active" evidence="6">
    <location>
        <begin position="233"/>
        <end position="235"/>
    </location>
</feature>
<evidence type="ECO:0000313" key="7">
    <source>
        <dbReference type="EMBL" id="GLI54090.1"/>
    </source>
</evidence>
<evidence type="ECO:0000256" key="3">
    <source>
        <dbReference type="ARBA" id="ARBA00023157"/>
    </source>
</evidence>
<evidence type="ECO:0000313" key="8">
    <source>
        <dbReference type="Proteomes" id="UP001144297"/>
    </source>
</evidence>
<keyword evidence="5 6" id="KW-0676">Redox-active center</keyword>
<dbReference type="HAMAP" id="MF_00117">
    <property type="entry name" value="HslO"/>
    <property type="match status" value="1"/>
</dbReference>
<evidence type="ECO:0000256" key="5">
    <source>
        <dbReference type="ARBA" id="ARBA00023284"/>
    </source>
</evidence>
<protein>
    <recommendedName>
        <fullName evidence="6">33 kDa chaperonin</fullName>
    </recommendedName>
    <alternativeName>
        <fullName evidence="6">Heat shock protein 33 homolog</fullName>
        <shortName evidence="6">HSP33</shortName>
    </alternativeName>
</protein>
<evidence type="ECO:0000256" key="2">
    <source>
        <dbReference type="ARBA" id="ARBA00022833"/>
    </source>
</evidence>
<evidence type="ECO:0000256" key="1">
    <source>
        <dbReference type="ARBA" id="ARBA00022490"/>
    </source>
</evidence>
<dbReference type="Gene3D" id="3.90.1280.10">
    <property type="entry name" value="HSP33 redox switch-like"/>
    <property type="match status" value="1"/>
</dbReference>
<name>A0A9W6GHK0_9BACT</name>
<sequence length="287" mass="32063">MDEVVKGLIENEHVLVVATICTETVEYARKIHDTWPTATAAMGRVIAGSVLLASTLKDKQKIMIQIKGDGPLSEVVAEADSFYRVRAYVKRPHIYMGLKNEKIDVGRGVGKGFLNVIRDLGLREYYQSSVALQTGEIARDLAYYLNVSEQIPSAVSLGVYVEPDNSVKAAGGFMIQTMPETRAEIVDFLERKLSQTQSTSSMILQGMDSLQILEEVVGLPIEVLQRGTVTYFCPCTKDRVINAIVTLGREEIQKMIEEGKTVDVECYFCKKKYEVTVEELKILLREI</sequence>
<evidence type="ECO:0000256" key="6">
    <source>
        <dbReference type="HAMAP-Rule" id="MF_00117"/>
    </source>
</evidence>
<dbReference type="SUPFAM" id="SSF64397">
    <property type="entry name" value="Hsp33 domain"/>
    <property type="match status" value="1"/>
</dbReference>
<keyword evidence="8" id="KW-1185">Reference proteome</keyword>